<feature type="signal peptide" evidence="4">
    <location>
        <begin position="1"/>
        <end position="24"/>
    </location>
</feature>
<dbReference type="PANTHER" id="PTHR30404:SF0">
    <property type="entry name" value="N-ACETYLMURAMOYL-L-ALANINE AMIDASE AMIC"/>
    <property type="match status" value="1"/>
</dbReference>
<evidence type="ECO:0000259" key="5">
    <source>
        <dbReference type="SMART" id="SM00646"/>
    </source>
</evidence>
<dbReference type="GO" id="GO:0008745">
    <property type="term" value="F:N-acetylmuramoyl-L-alanine amidase activity"/>
    <property type="evidence" value="ECO:0007669"/>
    <property type="project" value="UniProtKB-EC"/>
</dbReference>
<dbReference type="Proteomes" id="UP000241899">
    <property type="component" value="Unassembled WGS sequence"/>
</dbReference>
<evidence type="ECO:0000313" key="6">
    <source>
        <dbReference type="EMBL" id="PTE18516.1"/>
    </source>
</evidence>
<dbReference type="CDD" id="cd02696">
    <property type="entry name" value="MurNAc-LAA"/>
    <property type="match status" value="1"/>
</dbReference>
<gene>
    <name evidence="6" type="ORF">C5F46_03865</name>
</gene>
<dbReference type="EMBL" id="PZKF01000006">
    <property type="protein sequence ID" value="PTE18516.1"/>
    <property type="molecule type" value="Genomic_DNA"/>
</dbReference>
<accession>A0A2T4JKT6</accession>
<dbReference type="AlphaFoldDB" id="A0A2T4JKT6"/>
<dbReference type="Pfam" id="PF01520">
    <property type="entry name" value="Amidase_3"/>
    <property type="match status" value="1"/>
</dbReference>
<feature type="domain" description="MurNAc-LAA" evidence="5">
    <location>
        <begin position="236"/>
        <end position="391"/>
    </location>
</feature>
<feature type="chain" id="PRO_5015439784" description="N-acetylmuramoyl-L-alanine amidase" evidence="4">
    <location>
        <begin position="25"/>
        <end position="406"/>
    </location>
</feature>
<organism evidence="6 7">
    <name type="scientific">Phaeovulum veldkampii DSM 11550</name>
    <dbReference type="NCBI Taxonomy" id="1185920"/>
    <lineage>
        <taxon>Bacteria</taxon>
        <taxon>Pseudomonadati</taxon>
        <taxon>Pseudomonadota</taxon>
        <taxon>Alphaproteobacteria</taxon>
        <taxon>Rhodobacterales</taxon>
        <taxon>Paracoccaceae</taxon>
        <taxon>Phaeovulum</taxon>
    </lineage>
</organism>
<reference evidence="6 7" key="1">
    <citation type="submission" date="2018-03" db="EMBL/GenBank/DDBJ databases">
        <title>Rhodobacter veldkampii.</title>
        <authorList>
            <person name="Meyer T.E."/>
            <person name="Miller S."/>
            <person name="Lodha T."/>
            <person name="Gandham S."/>
            <person name="Chintalapati S."/>
            <person name="Chintalapati V.R."/>
        </authorList>
    </citation>
    <scope>NUCLEOTIDE SEQUENCE [LARGE SCALE GENOMIC DNA]</scope>
    <source>
        <strain evidence="6 7">DSM 11550</strain>
    </source>
</reference>
<dbReference type="InterPro" id="IPR050695">
    <property type="entry name" value="N-acetylmuramoyl_amidase_3"/>
</dbReference>
<keyword evidence="7" id="KW-1185">Reference proteome</keyword>
<dbReference type="SUPFAM" id="SSF53187">
    <property type="entry name" value="Zn-dependent exopeptidases"/>
    <property type="match status" value="1"/>
</dbReference>
<dbReference type="RefSeq" id="WP_107324047.1">
    <property type="nucleotide sequence ID" value="NZ_NHSP01000084.1"/>
</dbReference>
<keyword evidence="4" id="KW-0732">Signal</keyword>
<evidence type="ECO:0000256" key="3">
    <source>
        <dbReference type="ARBA" id="ARBA00022801"/>
    </source>
</evidence>
<dbReference type="InterPro" id="IPR002508">
    <property type="entry name" value="MurNAc-LAA_cat"/>
</dbReference>
<evidence type="ECO:0000256" key="4">
    <source>
        <dbReference type="SAM" id="SignalP"/>
    </source>
</evidence>
<evidence type="ECO:0000256" key="1">
    <source>
        <dbReference type="ARBA" id="ARBA00001561"/>
    </source>
</evidence>
<comment type="catalytic activity">
    <reaction evidence="1">
        <text>Hydrolyzes the link between N-acetylmuramoyl residues and L-amino acid residues in certain cell-wall glycopeptides.</text>
        <dbReference type="EC" id="3.5.1.28"/>
    </reaction>
</comment>
<dbReference type="Gene3D" id="2.60.40.3500">
    <property type="match status" value="1"/>
</dbReference>
<dbReference type="OrthoDB" id="9806267at2"/>
<dbReference type="GO" id="GO:0030288">
    <property type="term" value="C:outer membrane-bounded periplasmic space"/>
    <property type="evidence" value="ECO:0007669"/>
    <property type="project" value="TreeGrafter"/>
</dbReference>
<comment type="caution">
    <text evidence="6">The sequence shown here is derived from an EMBL/GenBank/DDBJ whole genome shotgun (WGS) entry which is preliminary data.</text>
</comment>
<dbReference type="PANTHER" id="PTHR30404">
    <property type="entry name" value="N-ACETYLMURAMOYL-L-ALANINE AMIDASE"/>
    <property type="match status" value="1"/>
</dbReference>
<proteinExistence type="predicted"/>
<keyword evidence="3" id="KW-0378">Hydrolase</keyword>
<sequence length="406" mass="43465">MICWARYLLAALVLGLALVGGAPAQDRSALARLEPVRSAIVDEGRGIAVDLGLSQPVPWRVYLLDAPPRLVMDFREVDFSAARSEALEHSDRVVALRWGPIRPGWSRLVAELSGPFNVTLAEARTEDEALVRVRLAPASPEDFAARTGAPASALWDLPQPAPVDAPRRRQTGAEALKIVLDPGHGGIDPGAEADGVSEAVLVLTFARDLQDRLRRAGMRVVMTREENVFVPLETRMSVARAAGADLFLSLHADALAEGEAAGATVYLLAEEASEAAAQRLAERHDRADLLAGVDLEGHDDEVAAVLMELARAETAPRSQRLALALEGAIKGAGLKMHKRAIQAAEFSVLKSPDIPSVLLELGFMSSAADRARLIDPVWRGQMADAIVAAIALWARGDAAEAQMIRQ</sequence>
<evidence type="ECO:0000313" key="7">
    <source>
        <dbReference type="Proteomes" id="UP000241899"/>
    </source>
</evidence>
<dbReference type="SMART" id="SM00646">
    <property type="entry name" value="Ami_3"/>
    <property type="match status" value="1"/>
</dbReference>
<dbReference type="EC" id="3.5.1.28" evidence="2"/>
<dbReference type="GO" id="GO:0009253">
    <property type="term" value="P:peptidoglycan catabolic process"/>
    <property type="evidence" value="ECO:0007669"/>
    <property type="project" value="InterPro"/>
</dbReference>
<protein>
    <recommendedName>
        <fullName evidence="2">N-acetylmuramoyl-L-alanine amidase</fullName>
        <ecNumber evidence="2">3.5.1.28</ecNumber>
    </recommendedName>
</protein>
<dbReference type="Gene3D" id="3.40.630.40">
    <property type="entry name" value="Zn-dependent exopeptidases"/>
    <property type="match status" value="1"/>
</dbReference>
<name>A0A2T4JKT6_9RHOB</name>
<evidence type="ECO:0000256" key="2">
    <source>
        <dbReference type="ARBA" id="ARBA00011901"/>
    </source>
</evidence>